<dbReference type="GO" id="GO:0006979">
    <property type="term" value="P:response to oxidative stress"/>
    <property type="evidence" value="ECO:0007669"/>
    <property type="project" value="TreeGrafter"/>
</dbReference>
<dbReference type="GO" id="GO:0008379">
    <property type="term" value="F:thioredoxin peroxidase activity"/>
    <property type="evidence" value="ECO:0007669"/>
    <property type="project" value="TreeGrafter"/>
</dbReference>
<evidence type="ECO:0000256" key="3">
    <source>
        <dbReference type="ARBA" id="ARBA00023157"/>
    </source>
</evidence>
<dbReference type="GO" id="GO:0045454">
    <property type="term" value="P:cell redox homeostasis"/>
    <property type="evidence" value="ECO:0007669"/>
    <property type="project" value="TreeGrafter"/>
</dbReference>
<evidence type="ECO:0000313" key="7">
    <source>
        <dbReference type="Proteomes" id="UP000188597"/>
    </source>
</evidence>
<dbReference type="InterPro" id="IPR000866">
    <property type="entry name" value="AhpC/TSA"/>
</dbReference>
<dbReference type="InterPro" id="IPR050217">
    <property type="entry name" value="Peroxiredoxin"/>
</dbReference>
<comment type="function">
    <text evidence="4">Thiol-specific peroxidase that catalyzes the reduction of hydrogen peroxide and organic hydroperoxides to water and alcohols, respectively. Plays a role in cell protection against oxidative stress by detoxifying peroxides.</text>
</comment>
<dbReference type="GO" id="GO:0005829">
    <property type="term" value="C:cytosol"/>
    <property type="evidence" value="ECO:0007669"/>
    <property type="project" value="TreeGrafter"/>
</dbReference>
<sequence length="90" mass="10254">MLAISVDHIYSHNVFSASLGTLPYPLLADWHKKVTKAFGVLNEENGTAIRSCFVIDQDGIIRYCNHKFDANERLQYEEVFKACENCGKEE</sequence>
<feature type="domain" description="Alkyl hydroperoxide reductase subunit C/ Thiol specific antioxidant" evidence="5">
    <location>
        <begin position="2"/>
        <end position="63"/>
    </location>
</feature>
<dbReference type="GO" id="GO:0033554">
    <property type="term" value="P:cellular response to stress"/>
    <property type="evidence" value="ECO:0007669"/>
    <property type="project" value="TreeGrafter"/>
</dbReference>
<dbReference type="InterPro" id="IPR036249">
    <property type="entry name" value="Thioredoxin-like_sf"/>
</dbReference>
<evidence type="ECO:0000259" key="5">
    <source>
        <dbReference type="Pfam" id="PF00578"/>
    </source>
</evidence>
<keyword evidence="2" id="KW-0560">Oxidoreductase</keyword>
<keyword evidence="3" id="KW-1015">Disulfide bond</keyword>
<dbReference type="GO" id="GO:0042744">
    <property type="term" value="P:hydrogen peroxide catabolic process"/>
    <property type="evidence" value="ECO:0007669"/>
    <property type="project" value="TreeGrafter"/>
</dbReference>
<dbReference type="Gene3D" id="3.40.30.10">
    <property type="entry name" value="Glutaredoxin"/>
    <property type="match status" value="1"/>
</dbReference>
<evidence type="ECO:0000256" key="1">
    <source>
        <dbReference type="ARBA" id="ARBA00009796"/>
    </source>
</evidence>
<dbReference type="AlphaFoldDB" id="A0A1V3G4C6"/>
<name>A0A1V3G4C6_9BACL</name>
<dbReference type="Pfam" id="PF00578">
    <property type="entry name" value="AhpC-TSA"/>
    <property type="match status" value="1"/>
</dbReference>
<protein>
    <recommendedName>
        <fullName evidence="5">Alkyl hydroperoxide reductase subunit C/ Thiol specific antioxidant domain-containing protein</fullName>
    </recommendedName>
</protein>
<dbReference type="PANTHER" id="PTHR10681:SF128">
    <property type="entry name" value="THIOREDOXIN-DEPENDENT PEROXIDE REDUCTASE, MITOCHONDRIAL"/>
    <property type="match status" value="1"/>
</dbReference>
<reference evidence="6 7" key="1">
    <citation type="submission" date="2016-11" db="EMBL/GenBank/DDBJ databases">
        <authorList>
            <person name="Jaros S."/>
            <person name="Januszkiewicz K."/>
            <person name="Wedrychowicz H."/>
        </authorList>
    </citation>
    <scope>NUCLEOTIDE SEQUENCE [LARGE SCALE GENOMIC DNA]</scope>
    <source>
        <strain evidence="6 7">Con a/3</strain>
    </source>
</reference>
<gene>
    <name evidence="6" type="ORF">UN64_16535</name>
</gene>
<proteinExistence type="inferred from homology"/>
<dbReference type="SUPFAM" id="SSF52833">
    <property type="entry name" value="Thioredoxin-like"/>
    <property type="match status" value="1"/>
</dbReference>
<dbReference type="EMBL" id="MQMF01000004">
    <property type="protein sequence ID" value="OOE10016.1"/>
    <property type="molecule type" value="Genomic_DNA"/>
</dbReference>
<evidence type="ECO:0000256" key="4">
    <source>
        <dbReference type="ARBA" id="ARBA00037420"/>
    </source>
</evidence>
<comment type="similarity">
    <text evidence="1">Belongs to the peroxiredoxin family. AhpC/Prx1 subfamily.</text>
</comment>
<comment type="caution">
    <text evidence="6">The sequence shown here is derived from an EMBL/GenBank/DDBJ whole genome shotgun (WGS) entry which is preliminary data.</text>
</comment>
<evidence type="ECO:0000256" key="2">
    <source>
        <dbReference type="ARBA" id="ARBA00023002"/>
    </source>
</evidence>
<organism evidence="6 7">
    <name type="scientific">Fictibacillus arsenicus</name>
    <dbReference type="NCBI Taxonomy" id="255247"/>
    <lineage>
        <taxon>Bacteria</taxon>
        <taxon>Bacillati</taxon>
        <taxon>Bacillota</taxon>
        <taxon>Bacilli</taxon>
        <taxon>Bacillales</taxon>
        <taxon>Fictibacillaceae</taxon>
        <taxon>Fictibacillus</taxon>
    </lineage>
</organism>
<dbReference type="Proteomes" id="UP000188597">
    <property type="component" value="Unassembled WGS sequence"/>
</dbReference>
<accession>A0A1V3G4C6</accession>
<dbReference type="PANTHER" id="PTHR10681">
    <property type="entry name" value="THIOREDOXIN PEROXIDASE"/>
    <property type="match status" value="1"/>
</dbReference>
<evidence type="ECO:0000313" key="6">
    <source>
        <dbReference type="EMBL" id="OOE10016.1"/>
    </source>
</evidence>